<dbReference type="RefSeq" id="XP_001222203.1">
    <property type="nucleotide sequence ID" value="XM_001222202.1"/>
</dbReference>
<feature type="region of interest" description="Disordered" evidence="1">
    <location>
        <begin position="368"/>
        <end position="391"/>
    </location>
</feature>
<dbReference type="InterPro" id="IPR052895">
    <property type="entry name" value="HetReg/Transcr_Mod"/>
</dbReference>
<reference evidence="4" key="1">
    <citation type="journal article" date="2015" name="Genome Announc.">
        <title>Draft genome sequence of the cellulolytic fungus Chaetomium globosum.</title>
        <authorList>
            <person name="Cuomo C.A."/>
            <person name="Untereiner W.A."/>
            <person name="Ma L.-J."/>
            <person name="Grabherr M."/>
            <person name="Birren B.W."/>
        </authorList>
    </citation>
    <scope>NUCLEOTIDE SEQUENCE [LARGE SCALE GENOMIC DNA]</scope>
    <source>
        <strain evidence="4">ATCC 6205 / CBS 148.51 / DSM 1962 / NBRC 6347 / NRRL 1970</strain>
    </source>
</reference>
<feature type="compositionally biased region" description="Polar residues" evidence="1">
    <location>
        <begin position="290"/>
        <end position="299"/>
    </location>
</feature>
<dbReference type="eggNOG" id="ENOG502T6VZ">
    <property type="taxonomic scope" value="Eukaryota"/>
</dbReference>
<dbReference type="OMA" id="LAPWNAQ"/>
<dbReference type="STRING" id="306901.Q2H5F7"/>
<dbReference type="PANTHER" id="PTHR24148:SF64">
    <property type="entry name" value="HETEROKARYON INCOMPATIBILITY DOMAIN-CONTAINING PROTEIN"/>
    <property type="match status" value="1"/>
</dbReference>
<evidence type="ECO:0000256" key="1">
    <source>
        <dbReference type="SAM" id="MobiDB-lite"/>
    </source>
</evidence>
<dbReference type="PANTHER" id="PTHR24148">
    <property type="entry name" value="ANKYRIN REPEAT DOMAIN-CONTAINING PROTEIN 39 HOMOLOG-RELATED"/>
    <property type="match status" value="1"/>
</dbReference>
<dbReference type="Pfam" id="PF26639">
    <property type="entry name" value="Het-6_barrel"/>
    <property type="match status" value="1"/>
</dbReference>
<evidence type="ECO:0000313" key="4">
    <source>
        <dbReference type="Proteomes" id="UP000001056"/>
    </source>
</evidence>
<proteinExistence type="predicted"/>
<evidence type="ECO:0000259" key="2">
    <source>
        <dbReference type="Pfam" id="PF06985"/>
    </source>
</evidence>
<dbReference type="InParanoid" id="Q2H5F7"/>
<dbReference type="AlphaFoldDB" id="Q2H5F7"/>
<dbReference type="VEuPathDB" id="FungiDB:CHGG_06108"/>
<dbReference type="Proteomes" id="UP000001056">
    <property type="component" value="Unassembled WGS sequence"/>
</dbReference>
<dbReference type="InterPro" id="IPR010730">
    <property type="entry name" value="HET"/>
</dbReference>
<keyword evidence="4" id="KW-1185">Reference proteome</keyword>
<organism evidence="3 4">
    <name type="scientific">Chaetomium globosum (strain ATCC 6205 / CBS 148.51 / DSM 1962 / NBRC 6347 / NRRL 1970)</name>
    <name type="common">Soil fungus</name>
    <dbReference type="NCBI Taxonomy" id="306901"/>
    <lineage>
        <taxon>Eukaryota</taxon>
        <taxon>Fungi</taxon>
        <taxon>Dikarya</taxon>
        <taxon>Ascomycota</taxon>
        <taxon>Pezizomycotina</taxon>
        <taxon>Sordariomycetes</taxon>
        <taxon>Sordariomycetidae</taxon>
        <taxon>Sordariales</taxon>
        <taxon>Chaetomiaceae</taxon>
        <taxon>Chaetomium</taxon>
    </lineage>
</organism>
<feature type="region of interest" description="Disordered" evidence="1">
    <location>
        <begin position="276"/>
        <end position="318"/>
    </location>
</feature>
<gene>
    <name evidence="3" type="ORF">CHGG_06108</name>
</gene>
<protein>
    <recommendedName>
        <fullName evidence="2">Heterokaryon incompatibility domain-containing protein</fullName>
    </recommendedName>
</protein>
<dbReference type="EMBL" id="CH408031">
    <property type="protein sequence ID" value="EAQ89489.1"/>
    <property type="molecule type" value="Genomic_DNA"/>
</dbReference>
<evidence type="ECO:0000313" key="3">
    <source>
        <dbReference type="EMBL" id="EAQ89489.1"/>
    </source>
</evidence>
<dbReference type="GeneID" id="4390703"/>
<sequence length="572" mass="63222">MAKPFLHTPQDPSGDKIRLLVLLPAPLDAPIRCRLETVPLSSAPKYDILTHLWGANKSKATALNDTPIPVSEPILAALRRLRPPSGSPRSIWIDAVCLDQRDRCGTEHQQQQQRWRILPRVYAEARQLCVRMGRVVGREGRWNLWGSLPRLGCADAAAPVFLFRKRFLGSAYCIFVVGQHEWTWEAPGRLRWGGDVGEGVRPEAMDFLRLYHSIHALRQKWSDGKRDLNPYGLLYEFRWLECEDPRDRIYGFLNLAPRILEAGMVPDYSTPIKRGTHIRRFRPQDDNDTAGPSTSSTTPRPRYGAAKLLPAQPQPHPDPHTLVLHGIRFDAVAALGTPWHPERDQPPPASRTEIAALEQWEALALTTPVACPDPYGGDRDRDGDGGGDGGGGRRAALWRTYIGDFAGERSAPAEHAVVLERWYGPAAGGAAAAGNMAETAVSEQRQQHRAPLRNPFRDLRDYAVERFKRAGAVGPGAGPGCVGQYARRVRAVCGHRRLLVSKRGYMGLAPWHAEVRDVVAVLHGGSTPFLLRPGAVPGVYSLVGECFVYGIMNGEALSWENAAAAARDFRIA</sequence>
<accession>Q2H5F7</accession>
<dbReference type="OrthoDB" id="4589375at2759"/>
<name>Q2H5F7_CHAGB</name>
<feature type="domain" description="Heterokaryon incompatibility" evidence="2">
    <location>
        <begin position="46"/>
        <end position="134"/>
    </location>
</feature>
<dbReference type="HOGENOM" id="CLU_004184_7_5_1"/>
<dbReference type="Pfam" id="PF06985">
    <property type="entry name" value="HET"/>
    <property type="match status" value="1"/>
</dbReference>